<organism evidence="2 3">
    <name type="scientific">Gossypium barbadense</name>
    <name type="common">Sea Island cotton</name>
    <name type="synonym">Hibiscus barbadensis</name>
    <dbReference type="NCBI Taxonomy" id="3634"/>
    <lineage>
        <taxon>Eukaryota</taxon>
        <taxon>Viridiplantae</taxon>
        <taxon>Streptophyta</taxon>
        <taxon>Embryophyta</taxon>
        <taxon>Tracheophyta</taxon>
        <taxon>Spermatophyta</taxon>
        <taxon>Magnoliopsida</taxon>
        <taxon>eudicotyledons</taxon>
        <taxon>Gunneridae</taxon>
        <taxon>Pentapetalae</taxon>
        <taxon>rosids</taxon>
        <taxon>malvids</taxon>
        <taxon>Malvales</taxon>
        <taxon>Malvaceae</taxon>
        <taxon>Malvoideae</taxon>
        <taxon>Gossypium</taxon>
    </lineage>
</organism>
<evidence type="ECO:0000256" key="1">
    <source>
        <dbReference type="SAM" id="MobiDB-lite"/>
    </source>
</evidence>
<feature type="region of interest" description="Disordered" evidence="1">
    <location>
        <begin position="71"/>
        <end position="101"/>
    </location>
</feature>
<reference evidence="2 3" key="1">
    <citation type="submission" date="2015-01" db="EMBL/GenBank/DDBJ databases">
        <title>Genome of allotetraploid Gossypium barbadense reveals genomic plasticity and fiber elongation in cotton evolution.</title>
        <authorList>
            <person name="Chen X."/>
            <person name="Liu X."/>
            <person name="Zhao B."/>
            <person name="Zheng H."/>
            <person name="Hu Y."/>
            <person name="Lu G."/>
            <person name="Yang C."/>
            <person name="Chen J."/>
            <person name="Shan C."/>
            <person name="Zhang L."/>
            <person name="Zhou Y."/>
            <person name="Wang L."/>
            <person name="Guo W."/>
            <person name="Bai Y."/>
            <person name="Ruan J."/>
            <person name="Shangguan X."/>
            <person name="Mao Y."/>
            <person name="Jiang J."/>
            <person name="Zhu Y."/>
            <person name="Lei J."/>
            <person name="Kang H."/>
            <person name="Chen S."/>
            <person name="He X."/>
            <person name="Wang R."/>
            <person name="Wang Y."/>
            <person name="Chen J."/>
            <person name="Wang L."/>
            <person name="Yu S."/>
            <person name="Wang B."/>
            <person name="Wei J."/>
            <person name="Song S."/>
            <person name="Lu X."/>
            <person name="Gao Z."/>
            <person name="Gu W."/>
            <person name="Deng X."/>
            <person name="Ma D."/>
            <person name="Wang S."/>
            <person name="Liang W."/>
            <person name="Fang L."/>
            <person name="Cai C."/>
            <person name="Zhu X."/>
            <person name="Zhou B."/>
            <person name="Zhang Y."/>
            <person name="Chen Z."/>
            <person name="Xu S."/>
            <person name="Zhu R."/>
            <person name="Wang S."/>
            <person name="Zhang T."/>
            <person name="Zhao G."/>
        </authorList>
    </citation>
    <scope>NUCLEOTIDE SEQUENCE [LARGE SCALE GENOMIC DNA]</scope>
    <source>
        <strain evidence="3">cv. Xinhai21</strain>
        <tissue evidence="2">Leaf</tissue>
    </source>
</reference>
<evidence type="ECO:0000313" key="2">
    <source>
        <dbReference type="EMBL" id="PPR95396.1"/>
    </source>
</evidence>
<dbReference type="Proteomes" id="UP000239757">
    <property type="component" value="Unassembled WGS sequence"/>
</dbReference>
<evidence type="ECO:0000313" key="3">
    <source>
        <dbReference type="Proteomes" id="UP000239757"/>
    </source>
</evidence>
<accession>A0A2P5WWD4</accession>
<protein>
    <submittedName>
        <fullName evidence="2">Uncharacterized protein</fullName>
    </submittedName>
</protein>
<proteinExistence type="predicted"/>
<name>A0A2P5WWD4_GOSBA</name>
<gene>
    <name evidence="2" type="ORF">GOBAR_AA25273</name>
</gene>
<sequence>MGRRESIGVVNTHNAYFLWSMRRGHFFDLAYFVTLAIRHQTERHRKGVISIDPYRGFDLPQYRLVRAFDKDDNEDIPDDIPPVQDEPPSQPPPRHRPVHAAASLSEVSNHLHRFEQYYTQ</sequence>
<dbReference type="AlphaFoldDB" id="A0A2P5WWD4"/>
<dbReference type="EMBL" id="KZ666286">
    <property type="protein sequence ID" value="PPR95396.1"/>
    <property type="molecule type" value="Genomic_DNA"/>
</dbReference>